<evidence type="ECO:0000313" key="4">
    <source>
        <dbReference type="EMBL" id="TKD10261.1"/>
    </source>
</evidence>
<keyword evidence="2" id="KW-0560">Oxidoreductase</keyword>
<protein>
    <recommendedName>
        <fullName evidence="2">Superoxide dismutase [Cu-Zn]</fullName>
        <ecNumber evidence="2">1.15.1.1</ecNumber>
    </recommendedName>
</protein>
<comment type="caution">
    <text evidence="4">The sequence shown here is derived from an EMBL/GenBank/DDBJ whole genome shotgun (WGS) entry which is preliminary data.</text>
</comment>
<dbReference type="PROSITE" id="PS00332">
    <property type="entry name" value="SOD_CU_ZN_2"/>
    <property type="match status" value="1"/>
</dbReference>
<comment type="catalytic activity">
    <reaction evidence="2">
        <text>2 superoxide + 2 H(+) = H2O2 + O2</text>
        <dbReference type="Rhea" id="RHEA:20696"/>
        <dbReference type="ChEBI" id="CHEBI:15378"/>
        <dbReference type="ChEBI" id="CHEBI:15379"/>
        <dbReference type="ChEBI" id="CHEBI:16240"/>
        <dbReference type="ChEBI" id="CHEBI:18421"/>
        <dbReference type="EC" id="1.15.1.1"/>
    </reaction>
</comment>
<dbReference type="InterPro" id="IPR018152">
    <property type="entry name" value="SOD_Cu/Zn_BS"/>
</dbReference>
<evidence type="ECO:0000256" key="1">
    <source>
        <dbReference type="ARBA" id="ARBA00010457"/>
    </source>
</evidence>
<dbReference type="GO" id="GO:0005507">
    <property type="term" value="F:copper ion binding"/>
    <property type="evidence" value="ECO:0007669"/>
    <property type="project" value="InterPro"/>
</dbReference>
<comment type="function">
    <text evidence="2">Destroys radicals which are normally produced within the cells and which are toxic to biological systems.</text>
</comment>
<dbReference type="InterPro" id="IPR024134">
    <property type="entry name" value="SOD_Cu/Zn_/chaperone"/>
</dbReference>
<dbReference type="AlphaFoldDB" id="A0A4U1JHR8"/>
<keyword evidence="2" id="KW-0862">Zinc</keyword>
<comment type="cofactor">
    <cofactor evidence="2">
        <name>Cu cation</name>
        <dbReference type="ChEBI" id="CHEBI:23378"/>
    </cofactor>
    <text evidence="2">Binds 1 copper ion per subunit.</text>
</comment>
<organism evidence="4 5">
    <name type="scientific">Polyangium fumosum</name>
    <dbReference type="NCBI Taxonomy" id="889272"/>
    <lineage>
        <taxon>Bacteria</taxon>
        <taxon>Pseudomonadati</taxon>
        <taxon>Myxococcota</taxon>
        <taxon>Polyangia</taxon>
        <taxon>Polyangiales</taxon>
        <taxon>Polyangiaceae</taxon>
        <taxon>Polyangium</taxon>
    </lineage>
</organism>
<dbReference type="OrthoDB" id="5431326at2"/>
<reference evidence="4 5" key="1">
    <citation type="submission" date="2019-04" db="EMBL/GenBank/DDBJ databases">
        <authorList>
            <person name="Li Y."/>
            <person name="Wang J."/>
        </authorList>
    </citation>
    <scope>NUCLEOTIDE SEQUENCE [LARGE SCALE GENOMIC DNA]</scope>
    <source>
        <strain evidence="4 5">DSM 14668</strain>
    </source>
</reference>
<dbReference type="Gene3D" id="2.60.40.200">
    <property type="entry name" value="Superoxide dismutase, copper/zinc binding domain"/>
    <property type="match status" value="1"/>
</dbReference>
<evidence type="ECO:0000313" key="5">
    <source>
        <dbReference type="Proteomes" id="UP000309215"/>
    </source>
</evidence>
<name>A0A4U1JHR8_9BACT</name>
<dbReference type="CDD" id="cd00305">
    <property type="entry name" value="Cu-Zn_Superoxide_Dismutase"/>
    <property type="match status" value="1"/>
</dbReference>
<dbReference type="GO" id="GO:0004784">
    <property type="term" value="F:superoxide dismutase activity"/>
    <property type="evidence" value="ECO:0007669"/>
    <property type="project" value="UniProtKB-EC"/>
</dbReference>
<dbReference type="Pfam" id="PF00080">
    <property type="entry name" value="Sod_Cu"/>
    <property type="match status" value="1"/>
</dbReference>
<dbReference type="PRINTS" id="PR00068">
    <property type="entry name" value="CUZNDISMTASE"/>
</dbReference>
<dbReference type="InterPro" id="IPR001424">
    <property type="entry name" value="SOD_Cu_Zn_dom"/>
</dbReference>
<dbReference type="Proteomes" id="UP000309215">
    <property type="component" value="Unassembled WGS sequence"/>
</dbReference>
<keyword evidence="2" id="KW-0186">Copper</keyword>
<dbReference type="InterPro" id="IPR036423">
    <property type="entry name" value="SOD-like_Cu/Zn_dom_sf"/>
</dbReference>
<dbReference type="EMBL" id="SSMQ01000007">
    <property type="protein sequence ID" value="TKD10261.1"/>
    <property type="molecule type" value="Genomic_DNA"/>
</dbReference>
<comment type="cofactor">
    <cofactor evidence="2">
        <name>Zn(2+)</name>
        <dbReference type="ChEBI" id="CHEBI:29105"/>
    </cofactor>
    <text evidence="2">Binds 1 zinc ion per subunit.</text>
</comment>
<proteinExistence type="inferred from homology"/>
<keyword evidence="2" id="KW-0479">Metal-binding</keyword>
<dbReference type="SUPFAM" id="SSF49329">
    <property type="entry name" value="Cu,Zn superoxide dismutase-like"/>
    <property type="match status" value="1"/>
</dbReference>
<evidence type="ECO:0000259" key="3">
    <source>
        <dbReference type="Pfam" id="PF00080"/>
    </source>
</evidence>
<sequence length="191" mass="20037">MAGEGYVTKKGHPFVVLGACVLAVLSGCSNDVDGAHQGVKERKRATAEIMPSAGQNVMGLAVFTAENGQVELTLQLNGLTPGVHAVHIHEMPDCGMNGNNAMGHWNPTNEAHGKWGTPPFHRGDIGNVTADATGKASLSFRTDLWTLGEEASSTDVLNHAFMVHADPDDFTTQPTGNAGARVGCGVIKRNP</sequence>
<feature type="domain" description="Superoxide dismutase copper/zinc binding" evidence="3">
    <location>
        <begin position="58"/>
        <end position="187"/>
    </location>
</feature>
<gene>
    <name evidence="4" type="ORF">E8A74_09665</name>
</gene>
<dbReference type="PANTHER" id="PTHR10003">
    <property type="entry name" value="SUPEROXIDE DISMUTASE CU-ZN -RELATED"/>
    <property type="match status" value="1"/>
</dbReference>
<accession>A0A4U1JHR8</accession>
<comment type="similarity">
    <text evidence="1 2">Belongs to the Cu-Zn superoxide dismutase family.</text>
</comment>
<evidence type="ECO:0000256" key="2">
    <source>
        <dbReference type="RuleBase" id="RU000393"/>
    </source>
</evidence>
<keyword evidence="5" id="KW-1185">Reference proteome</keyword>
<dbReference type="EC" id="1.15.1.1" evidence="2"/>